<comment type="caution">
    <text evidence="1">The sequence shown here is derived from an EMBL/GenBank/DDBJ whole genome shotgun (WGS) entry which is preliminary data.</text>
</comment>
<protein>
    <submittedName>
        <fullName evidence="1">Uncharacterized protein</fullName>
    </submittedName>
</protein>
<dbReference type="VEuPathDB" id="VectorBase:LDEU013889"/>
<dbReference type="AlphaFoldDB" id="A0A443RS36"/>
<evidence type="ECO:0000313" key="1">
    <source>
        <dbReference type="EMBL" id="RWS18151.1"/>
    </source>
</evidence>
<dbReference type="Proteomes" id="UP000288716">
    <property type="component" value="Unassembled WGS sequence"/>
</dbReference>
<gene>
    <name evidence="1" type="ORF">B4U80_04827</name>
</gene>
<keyword evidence="2" id="KW-1185">Reference proteome</keyword>
<organism evidence="1 2">
    <name type="scientific">Leptotrombidium deliense</name>
    <dbReference type="NCBI Taxonomy" id="299467"/>
    <lineage>
        <taxon>Eukaryota</taxon>
        <taxon>Metazoa</taxon>
        <taxon>Ecdysozoa</taxon>
        <taxon>Arthropoda</taxon>
        <taxon>Chelicerata</taxon>
        <taxon>Arachnida</taxon>
        <taxon>Acari</taxon>
        <taxon>Acariformes</taxon>
        <taxon>Trombidiformes</taxon>
        <taxon>Prostigmata</taxon>
        <taxon>Anystina</taxon>
        <taxon>Parasitengona</taxon>
        <taxon>Trombiculoidea</taxon>
        <taxon>Trombiculidae</taxon>
        <taxon>Leptotrombidium</taxon>
    </lineage>
</organism>
<reference evidence="1 2" key="1">
    <citation type="journal article" date="2018" name="Gigascience">
        <title>Genomes of trombidid mites reveal novel predicted allergens and laterally-transferred genes associated with secondary metabolism.</title>
        <authorList>
            <person name="Dong X."/>
            <person name="Chaisiri K."/>
            <person name="Xia D."/>
            <person name="Armstrong S.D."/>
            <person name="Fang Y."/>
            <person name="Donnelly M.J."/>
            <person name="Kadowaki T."/>
            <person name="McGarry J.W."/>
            <person name="Darby A.C."/>
            <person name="Makepeace B.L."/>
        </authorList>
    </citation>
    <scope>NUCLEOTIDE SEQUENCE [LARGE SCALE GENOMIC DNA]</scope>
    <source>
        <strain evidence="1">UoL-UT</strain>
    </source>
</reference>
<proteinExistence type="predicted"/>
<dbReference type="EMBL" id="NCKV01045150">
    <property type="protein sequence ID" value="RWS18151.1"/>
    <property type="molecule type" value="Genomic_DNA"/>
</dbReference>
<accession>A0A443RS36</accession>
<sequence length="35" mass="4139">MYATSGNPLWRLKRGVFHASGLMHLQRIYLSRYNT</sequence>
<name>A0A443RS36_9ACAR</name>
<evidence type="ECO:0000313" key="2">
    <source>
        <dbReference type="Proteomes" id="UP000288716"/>
    </source>
</evidence>